<gene>
    <name evidence="2" type="ORF">TEOVI_000638100</name>
</gene>
<feature type="compositionally biased region" description="Polar residues" evidence="1">
    <location>
        <begin position="7"/>
        <end position="20"/>
    </location>
</feature>
<comment type="caution">
    <text evidence="2">The sequence shown here is derived from an EMBL/GenBank/DDBJ whole genome shotgun (WGS) entry which is preliminary data.</text>
</comment>
<dbReference type="EMBL" id="CZPT02000043">
    <property type="protein sequence ID" value="SCU64313.1"/>
    <property type="molecule type" value="Genomic_DNA"/>
</dbReference>
<dbReference type="AlphaFoldDB" id="A0A1G4HYI1"/>
<dbReference type="PANTHER" id="PTHR43628">
    <property type="entry name" value="ACTIVATOR OF C KINASE PROTEIN 1-RELATED"/>
    <property type="match status" value="1"/>
</dbReference>
<organism evidence="2 3">
    <name type="scientific">Trypanosoma equiperdum</name>
    <dbReference type="NCBI Taxonomy" id="5694"/>
    <lineage>
        <taxon>Eukaryota</taxon>
        <taxon>Discoba</taxon>
        <taxon>Euglenozoa</taxon>
        <taxon>Kinetoplastea</taxon>
        <taxon>Metakinetoplastina</taxon>
        <taxon>Trypanosomatida</taxon>
        <taxon>Trypanosomatidae</taxon>
        <taxon>Trypanosoma</taxon>
    </lineage>
</organism>
<dbReference type="Proteomes" id="UP000195570">
    <property type="component" value="Unassembled WGS sequence"/>
</dbReference>
<name>A0A1G4HYI1_TRYEQ</name>
<dbReference type="VEuPathDB" id="TriTrypDB:TEOVI_000638100"/>
<dbReference type="Pfam" id="PF08238">
    <property type="entry name" value="Sel1"/>
    <property type="match status" value="3"/>
</dbReference>
<dbReference type="Gene3D" id="1.25.40.10">
    <property type="entry name" value="Tetratricopeptide repeat domain"/>
    <property type="match status" value="1"/>
</dbReference>
<dbReference type="PANTHER" id="PTHR43628:SF1">
    <property type="entry name" value="CHITIN SYNTHASE REGULATORY FACTOR 2-RELATED"/>
    <property type="match status" value="1"/>
</dbReference>
<proteinExistence type="predicted"/>
<dbReference type="SMART" id="SM00671">
    <property type="entry name" value="SEL1"/>
    <property type="match status" value="2"/>
</dbReference>
<dbReference type="InterPro" id="IPR006597">
    <property type="entry name" value="Sel1-like"/>
</dbReference>
<reference evidence="2" key="1">
    <citation type="submission" date="2016-09" db="EMBL/GenBank/DDBJ databases">
        <authorList>
            <person name="Hebert L."/>
            <person name="Moumen B."/>
        </authorList>
    </citation>
    <scope>NUCLEOTIDE SEQUENCE [LARGE SCALE GENOMIC DNA]</scope>
    <source>
        <strain evidence="2">OVI</strain>
    </source>
</reference>
<protein>
    <submittedName>
        <fullName evidence="2">Sel1 repeat, putative</fullName>
    </submittedName>
</protein>
<evidence type="ECO:0000313" key="3">
    <source>
        <dbReference type="Proteomes" id="UP000195570"/>
    </source>
</evidence>
<keyword evidence="3" id="KW-1185">Reference proteome</keyword>
<evidence type="ECO:0000256" key="1">
    <source>
        <dbReference type="SAM" id="MobiDB-lite"/>
    </source>
</evidence>
<dbReference type="SUPFAM" id="SSF81901">
    <property type="entry name" value="HCP-like"/>
    <property type="match status" value="1"/>
</dbReference>
<sequence length="326" mass="34903">MSGHRASMQTDIRSISTLQTRVLKPSPPTEGLRAPRPKDLYSSTTTFSVPTQQHGSLEEQLRYLLHAKDQTDRSVIENDVQQVLAELQRRRRMRKAAAPPSRASSALSAAAAPRPHVLALVQACEASTEAAAASILKSFCMNNCTPTGKDSGLSLVTVPLAEFLLKQKNAPGDIDDALKLLDSAIASRHAGAMLQVGLCLRDGVGVPIDLTAALTWVERAADSGYAPAMYELGVMYEDGVEIGGKCLPSDWGEALRLYRGAAELGHTMAQLNVGKLLWRAAEAAASRAVGVCDDNTVAELRGKSREWLEAAAASGSEEATRLLRCK</sequence>
<dbReference type="RefSeq" id="XP_067076093.1">
    <property type="nucleotide sequence ID" value="XM_067219992.1"/>
</dbReference>
<feature type="compositionally biased region" description="Polar residues" evidence="1">
    <location>
        <begin position="41"/>
        <end position="54"/>
    </location>
</feature>
<dbReference type="InterPro" id="IPR052945">
    <property type="entry name" value="Mitotic_Regulator"/>
</dbReference>
<accession>A0A1G4HYI1</accession>
<dbReference type="InterPro" id="IPR011990">
    <property type="entry name" value="TPR-like_helical_dom_sf"/>
</dbReference>
<evidence type="ECO:0000313" key="2">
    <source>
        <dbReference type="EMBL" id="SCU64313.1"/>
    </source>
</evidence>
<feature type="region of interest" description="Disordered" evidence="1">
    <location>
        <begin position="1"/>
        <end position="54"/>
    </location>
</feature>
<dbReference type="GeneID" id="92380315"/>